<dbReference type="AlphaFoldDB" id="A0A1J1LRA8"/>
<gene>
    <name evidence="2" type="ORF">PL9214650213</name>
</gene>
<dbReference type="GO" id="GO:0008757">
    <property type="term" value="F:S-adenosylmethionine-dependent methyltransferase activity"/>
    <property type="evidence" value="ECO:0007669"/>
    <property type="project" value="InterPro"/>
</dbReference>
<name>A0A1J1LRA8_9CYAN</name>
<dbReference type="EMBL" id="CZDF01000172">
    <property type="protein sequence ID" value="CUR34774.1"/>
    <property type="molecule type" value="Genomic_DNA"/>
</dbReference>
<dbReference type="OrthoDB" id="574053at2"/>
<dbReference type="InterPro" id="IPR029063">
    <property type="entry name" value="SAM-dependent_MTases_sf"/>
</dbReference>
<dbReference type="SUPFAM" id="SSF53335">
    <property type="entry name" value="S-adenosyl-L-methionine-dependent methyltransferases"/>
    <property type="match status" value="1"/>
</dbReference>
<dbReference type="STRING" id="671072.PL9214650213"/>
<accession>A0A1J1LRA8</accession>
<keyword evidence="3" id="KW-1185">Reference proteome</keyword>
<dbReference type="GO" id="GO:0032259">
    <property type="term" value="P:methylation"/>
    <property type="evidence" value="ECO:0007669"/>
    <property type="project" value="UniProtKB-KW"/>
</dbReference>
<dbReference type="Pfam" id="PF08241">
    <property type="entry name" value="Methyltransf_11"/>
    <property type="match status" value="1"/>
</dbReference>
<keyword evidence="2" id="KW-0808">Transferase</keyword>
<dbReference type="Gene3D" id="3.40.50.150">
    <property type="entry name" value="Vaccinia Virus protein VP39"/>
    <property type="match status" value="1"/>
</dbReference>
<feature type="domain" description="Methyltransferase type 11" evidence="1">
    <location>
        <begin position="24"/>
        <end position="114"/>
    </location>
</feature>
<evidence type="ECO:0000259" key="1">
    <source>
        <dbReference type="Pfam" id="PF08241"/>
    </source>
</evidence>
<keyword evidence="2" id="KW-0489">Methyltransferase</keyword>
<dbReference type="Proteomes" id="UP000184315">
    <property type="component" value="Unassembled WGS sequence"/>
</dbReference>
<proteinExistence type="predicted"/>
<evidence type="ECO:0000313" key="3">
    <source>
        <dbReference type="Proteomes" id="UP000184315"/>
    </source>
</evidence>
<evidence type="ECO:0000313" key="2">
    <source>
        <dbReference type="EMBL" id="CUR34774.1"/>
    </source>
</evidence>
<dbReference type="RefSeq" id="WP_072721536.1">
    <property type="nucleotide sequence ID" value="NZ_LN889813.1"/>
</dbReference>
<protein>
    <submittedName>
        <fullName evidence="2">Methyltransferase type 11</fullName>
    </submittedName>
</protein>
<reference evidence="3" key="1">
    <citation type="submission" date="2015-10" db="EMBL/GenBank/DDBJ databases">
        <authorList>
            <person name="Regsiter A."/>
            <person name="william w."/>
        </authorList>
    </citation>
    <scope>NUCLEOTIDE SEQUENCE [LARGE SCALE GENOMIC DNA]</scope>
</reference>
<dbReference type="InterPro" id="IPR013216">
    <property type="entry name" value="Methyltransf_11"/>
</dbReference>
<sequence>MVDVYQVRKELAVQYISGEGMEVGALHAPLEVPNGAKVHYVDRMSAANLRKQYPELSAVNLVDPDIIDDGERLAQIHDNTWDFVIANHMIEHCQNPIGAIQNFLRVLKEGGILYMGVPDKRYTFDLDRPITDLDHLIRDYKEGPEWSKQGHYQEYVSLVDKVPEDQISARMKLLLDMDYSIHFHVWKPDSFLELLSYCQETLGFQFTIEQFKENDFEFICILKKTQNHKS</sequence>
<organism evidence="2 3">
    <name type="scientific">Planktothrix tepida PCC 9214</name>
    <dbReference type="NCBI Taxonomy" id="671072"/>
    <lineage>
        <taxon>Bacteria</taxon>
        <taxon>Bacillati</taxon>
        <taxon>Cyanobacteriota</taxon>
        <taxon>Cyanophyceae</taxon>
        <taxon>Oscillatoriophycideae</taxon>
        <taxon>Oscillatoriales</taxon>
        <taxon>Microcoleaceae</taxon>
        <taxon>Planktothrix</taxon>
    </lineage>
</organism>
<dbReference type="CDD" id="cd02440">
    <property type="entry name" value="AdoMet_MTases"/>
    <property type="match status" value="1"/>
</dbReference>